<dbReference type="Proteomes" id="UP001470230">
    <property type="component" value="Unassembled WGS sequence"/>
</dbReference>
<gene>
    <name evidence="3" type="ORF">M9Y10_013037</name>
</gene>
<feature type="compositionally biased region" description="Polar residues" evidence="2">
    <location>
        <begin position="144"/>
        <end position="174"/>
    </location>
</feature>
<evidence type="ECO:0000256" key="2">
    <source>
        <dbReference type="SAM" id="MobiDB-lite"/>
    </source>
</evidence>
<keyword evidence="1" id="KW-0175">Coiled coil</keyword>
<sequence length="615" mass="71191">MLQGIIGNNSGNGLGNDQGIDSSFKGEELSSEEKPRVNIINDLLKVANSNDLKAENVTNNDTDEIDNACLNNISTSLTKVLLNQVEPNQKDLENNKSSLESNSIIIAENDNNKNADVEVEEEEEENEEEEKKEKEENENDEKNSQPISNTTNHQNDLNQNNDIKNSNPTELCNMQENDQDSNVLQNLSNSLAQNLLTNNKKEYSEIEYEEEEEEEEEYEEEEEEEESKSKKHIPPRHLLEAHPIESKSQSKKSQNDPIEDLENEVMITGVSTPKTDFDDTNSKKNKKAKINKQDSHNDDADYTEEELEKQLNRFLKTKKPPPKSACPKIADYAREKTLQLMLHEEYDKAYQIQVATQQLMVNIKDDKLVVTEKQMTENIEGRISDANQQQKDINYKYQDKIEEFEKLKSQSRDKLIIKHQNELDNFFSEWDNEKTLFPFLKQSPKLLQLRHMQKAHAMTMDFVQAKQLKKAADKLQKDETQIAKLNASNAMKSKYNALLKQQQTEFELWEQNWERKRQTLEKEKQQEEEANENLRTQLHNKLMSKKIPKRQSVILPINSSSTSKSMQIMRTQVKSMMIEYRNKTAAARLDLRPAEIKAIVKPKLPSPRKLTSSFS</sequence>
<evidence type="ECO:0000256" key="1">
    <source>
        <dbReference type="SAM" id="Coils"/>
    </source>
</evidence>
<evidence type="ECO:0000313" key="4">
    <source>
        <dbReference type="Proteomes" id="UP001470230"/>
    </source>
</evidence>
<comment type="caution">
    <text evidence="3">The sequence shown here is derived from an EMBL/GenBank/DDBJ whole genome shotgun (WGS) entry which is preliminary data.</text>
</comment>
<dbReference type="EMBL" id="JAPFFF010000019">
    <property type="protein sequence ID" value="KAK8857938.1"/>
    <property type="molecule type" value="Genomic_DNA"/>
</dbReference>
<dbReference type="PANTHER" id="PTHR47026">
    <property type="entry name" value="PIGMENTOSA GTPASE REGULATOR-LIKE PROTEIN, PUTATIVE-RELATED"/>
    <property type="match status" value="1"/>
</dbReference>
<evidence type="ECO:0008006" key="5">
    <source>
        <dbReference type="Google" id="ProtNLM"/>
    </source>
</evidence>
<reference evidence="3 4" key="1">
    <citation type="submission" date="2024-04" db="EMBL/GenBank/DDBJ databases">
        <title>Tritrichomonas musculus Genome.</title>
        <authorList>
            <person name="Alves-Ferreira E."/>
            <person name="Grigg M."/>
            <person name="Lorenzi H."/>
            <person name="Galac M."/>
        </authorList>
    </citation>
    <scope>NUCLEOTIDE SEQUENCE [LARGE SCALE GENOMIC DNA]</scope>
    <source>
        <strain evidence="3 4">EAF2021</strain>
    </source>
</reference>
<feature type="compositionally biased region" description="Acidic residues" evidence="2">
    <location>
        <begin position="205"/>
        <end position="226"/>
    </location>
</feature>
<dbReference type="PANTHER" id="PTHR47026:SF2">
    <property type="entry name" value="FLAGELLAR ASSOCIATED PROTEIN"/>
    <property type="match status" value="1"/>
</dbReference>
<proteinExistence type="predicted"/>
<accession>A0ABR2I639</accession>
<feature type="compositionally biased region" description="Acidic residues" evidence="2">
    <location>
        <begin position="117"/>
        <end position="128"/>
    </location>
</feature>
<feature type="coiled-coil region" evidence="1">
    <location>
        <begin position="468"/>
        <end position="540"/>
    </location>
</feature>
<organism evidence="3 4">
    <name type="scientific">Tritrichomonas musculus</name>
    <dbReference type="NCBI Taxonomy" id="1915356"/>
    <lineage>
        <taxon>Eukaryota</taxon>
        <taxon>Metamonada</taxon>
        <taxon>Parabasalia</taxon>
        <taxon>Tritrichomonadida</taxon>
        <taxon>Tritrichomonadidae</taxon>
        <taxon>Tritrichomonas</taxon>
    </lineage>
</organism>
<name>A0ABR2I639_9EUKA</name>
<feature type="compositionally biased region" description="Low complexity" evidence="2">
    <location>
        <begin position="95"/>
        <end position="109"/>
    </location>
</feature>
<evidence type="ECO:0000313" key="3">
    <source>
        <dbReference type="EMBL" id="KAK8857938.1"/>
    </source>
</evidence>
<feature type="compositionally biased region" description="Basic and acidic residues" evidence="2">
    <location>
        <begin position="24"/>
        <end position="33"/>
    </location>
</feature>
<feature type="region of interest" description="Disordered" evidence="2">
    <location>
        <begin position="1"/>
        <end position="33"/>
    </location>
</feature>
<protein>
    <recommendedName>
        <fullName evidence="5">DUF4201 domain-containing protein</fullName>
    </recommendedName>
</protein>
<feature type="compositionally biased region" description="Basic and acidic residues" evidence="2">
    <location>
        <begin position="129"/>
        <end position="143"/>
    </location>
</feature>
<feature type="region of interest" description="Disordered" evidence="2">
    <location>
        <begin position="202"/>
        <end position="303"/>
    </location>
</feature>
<feature type="region of interest" description="Disordered" evidence="2">
    <location>
        <begin position="89"/>
        <end position="174"/>
    </location>
</feature>
<keyword evidence="4" id="KW-1185">Reference proteome</keyword>